<evidence type="ECO:0000256" key="4">
    <source>
        <dbReference type="ARBA" id="ARBA00022989"/>
    </source>
</evidence>
<proteinExistence type="inferred from homology"/>
<dbReference type="PANTHER" id="PTHR37485:SF1">
    <property type="entry name" value="CELL DIVISION PROTEIN FTSB"/>
    <property type="match status" value="1"/>
</dbReference>
<evidence type="ECO:0000256" key="2">
    <source>
        <dbReference type="ARBA" id="ARBA00022618"/>
    </source>
</evidence>
<dbReference type="GO" id="GO:0030428">
    <property type="term" value="C:cell septum"/>
    <property type="evidence" value="ECO:0007669"/>
    <property type="project" value="TreeGrafter"/>
</dbReference>
<gene>
    <name evidence="7 8" type="primary">ftsB</name>
    <name evidence="8" type="ORF">HG263_14075</name>
</gene>
<comment type="subcellular location">
    <subcellularLocation>
        <location evidence="7">Cell inner membrane</location>
        <topology evidence="7">Single-pass type II membrane protein</topology>
    </subcellularLocation>
    <text evidence="7">Localizes to the division septum.</text>
</comment>
<evidence type="ECO:0000256" key="3">
    <source>
        <dbReference type="ARBA" id="ARBA00022692"/>
    </source>
</evidence>
<comment type="function">
    <text evidence="7">Essential cell division protein. May link together the upstream cell division proteins, which are predominantly cytoplasmic, with the downstream cell division proteins, which are predominantly periplasmic.</text>
</comment>
<evidence type="ECO:0000256" key="7">
    <source>
        <dbReference type="HAMAP-Rule" id="MF_00599"/>
    </source>
</evidence>
<reference evidence="8 9" key="1">
    <citation type="submission" date="2020-04" db="EMBL/GenBank/DDBJ databases">
        <title>Pseudoalteromonas caenipelagi sp. nov., isolated from a tidal flat.</title>
        <authorList>
            <person name="Park S."/>
            <person name="Yoon J.-H."/>
        </authorList>
    </citation>
    <scope>NUCLEOTIDE SEQUENCE [LARGE SCALE GENOMIC DNA]</scope>
    <source>
        <strain evidence="8 9">JBTF-M23</strain>
    </source>
</reference>
<organism evidence="8 9">
    <name type="scientific">Pseudoalteromonas caenipelagi</name>
    <dbReference type="NCBI Taxonomy" id="2726988"/>
    <lineage>
        <taxon>Bacteria</taxon>
        <taxon>Pseudomonadati</taxon>
        <taxon>Pseudomonadota</taxon>
        <taxon>Gammaproteobacteria</taxon>
        <taxon>Alteromonadales</taxon>
        <taxon>Pseudoalteromonadaceae</taxon>
        <taxon>Pseudoalteromonas</taxon>
    </lineage>
</organism>
<dbReference type="EMBL" id="JABBPG010000005">
    <property type="protein sequence ID" value="NOU51659.1"/>
    <property type="molecule type" value="Genomic_DNA"/>
</dbReference>
<evidence type="ECO:0000256" key="1">
    <source>
        <dbReference type="ARBA" id="ARBA00022475"/>
    </source>
</evidence>
<comment type="caution">
    <text evidence="8">The sequence shown here is derived from an EMBL/GenBank/DDBJ whole genome shotgun (WGS) entry which is preliminary data.</text>
</comment>
<dbReference type="HAMAP" id="MF_00599">
    <property type="entry name" value="FtsB"/>
    <property type="match status" value="1"/>
</dbReference>
<keyword evidence="9" id="KW-1185">Reference proteome</keyword>
<dbReference type="InterPro" id="IPR023081">
    <property type="entry name" value="Cell_div_FtsB"/>
</dbReference>
<name>A0A849VD99_9GAMM</name>
<dbReference type="Pfam" id="PF04977">
    <property type="entry name" value="DivIC"/>
    <property type="match status" value="1"/>
</dbReference>
<keyword evidence="1 7" id="KW-1003">Cell membrane</keyword>
<keyword evidence="7" id="KW-0175">Coiled coil</keyword>
<evidence type="ECO:0000256" key="6">
    <source>
        <dbReference type="ARBA" id="ARBA00023306"/>
    </source>
</evidence>
<keyword evidence="2 7" id="KW-0132">Cell division</keyword>
<evidence type="ECO:0000256" key="5">
    <source>
        <dbReference type="ARBA" id="ARBA00023136"/>
    </source>
</evidence>
<keyword evidence="3 7" id="KW-0812">Transmembrane</keyword>
<feature type="coiled-coil region" evidence="7">
    <location>
        <begin position="36"/>
        <end position="70"/>
    </location>
</feature>
<accession>A0A849VD99</accession>
<dbReference type="Proteomes" id="UP000586305">
    <property type="component" value="Unassembled WGS sequence"/>
</dbReference>
<dbReference type="GO" id="GO:0005886">
    <property type="term" value="C:plasma membrane"/>
    <property type="evidence" value="ECO:0007669"/>
    <property type="project" value="UniProtKB-SubCell"/>
</dbReference>
<dbReference type="GO" id="GO:0043093">
    <property type="term" value="P:FtsZ-dependent cytokinesis"/>
    <property type="evidence" value="ECO:0007669"/>
    <property type="project" value="UniProtKB-UniRule"/>
</dbReference>
<evidence type="ECO:0000313" key="8">
    <source>
        <dbReference type="EMBL" id="NOU51659.1"/>
    </source>
</evidence>
<dbReference type="InterPro" id="IPR007060">
    <property type="entry name" value="FtsL/DivIC"/>
</dbReference>
<comment type="subunit">
    <text evidence="7">Part of a complex composed of FtsB, FtsL and FtsQ.</text>
</comment>
<comment type="similarity">
    <text evidence="7">Belongs to the FtsB family.</text>
</comment>
<keyword evidence="5 7" id="KW-0472">Membrane</keyword>
<feature type="topological domain" description="Periplasmic" evidence="7">
    <location>
        <begin position="22"/>
        <end position="97"/>
    </location>
</feature>
<sequence length="97" mass="11420">MRLFQIVLTCLAAFLQYRLWFANNGIQDYTRIKSTVESHQELNAKLSKRNKLLKADIEDLKLGLEGVEERARNELGMIKENETFIRVLPRKHHESHN</sequence>
<keyword evidence="4 7" id="KW-1133">Transmembrane helix</keyword>
<dbReference type="PANTHER" id="PTHR37485">
    <property type="entry name" value="CELL DIVISION PROTEIN FTSB"/>
    <property type="match status" value="1"/>
</dbReference>
<dbReference type="AlphaFoldDB" id="A0A849VD99"/>
<feature type="topological domain" description="Cytoplasmic" evidence="7">
    <location>
        <begin position="1"/>
        <end position="3"/>
    </location>
</feature>
<dbReference type="NCBIfam" id="NF002058">
    <property type="entry name" value="PRK00888.1"/>
    <property type="match status" value="1"/>
</dbReference>
<keyword evidence="6 7" id="KW-0131">Cell cycle</keyword>
<protein>
    <recommendedName>
        <fullName evidence="7">Cell division protein FtsB</fullName>
    </recommendedName>
</protein>
<evidence type="ECO:0000313" key="9">
    <source>
        <dbReference type="Proteomes" id="UP000586305"/>
    </source>
</evidence>
<dbReference type="GO" id="GO:0032153">
    <property type="term" value="C:cell division site"/>
    <property type="evidence" value="ECO:0007669"/>
    <property type="project" value="UniProtKB-UniRule"/>
</dbReference>
<dbReference type="RefSeq" id="WP_171626709.1">
    <property type="nucleotide sequence ID" value="NZ_JABBPG010000005.1"/>
</dbReference>
<keyword evidence="7" id="KW-0997">Cell inner membrane</keyword>